<keyword evidence="6" id="KW-0029">Amino-acid transport</keyword>
<dbReference type="AlphaFoldDB" id="A0A840IBC8"/>
<dbReference type="RefSeq" id="WP_183340535.1">
    <property type="nucleotide sequence ID" value="NZ_JACHNU010000001.1"/>
</dbReference>
<feature type="region of interest" description="Disordered" evidence="10">
    <location>
        <begin position="1"/>
        <end position="20"/>
    </location>
</feature>
<comment type="caution">
    <text evidence="12">The sequence shown here is derived from an EMBL/GenBank/DDBJ whole genome shotgun (WGS) entry which is preliminary data.</text>
</comment>
<feature type="transmembrane region" description="Helical" evidence="11">
    <location>
        <begin position="242"/>
        <end position="266"/>
    </location>
</feature>
<dbReference type="GO" id="GO:0015808">
    <property type="term" value="P:L-alanine transport"/>
    <property type="evidence" value="ECO:0007669"/>
    <property type="project" value="TreeGrafter"/>
</dbReference>
<name>A0A840IBC8_9ACTN</name>
<evidence type="ECO:0000256" key="6">
    <source>
        <dbReference type="ARBA" id="ARBA00022970"/>
    </source>
</evidence>
<evidence type="ECO:0000256" key="1">
    <source>
        <dbReference type="ARBA" id="ARBA00004651"/>
    </source>
</evidence>
<keyword evidence="8 11" id="KW-0472">Membrane</keyword>
<feature type="transmembrane region" description="Helical" evidence="11">
    <location>
        <begin position="66"/>
        <end position="88"/>
    </location>
</feature>
<dbReference type="GO" id="GO:0015192">
    <property type="term" value="F:L-phenylalanine transmembrane transporter activity"/>
    <property type="evidence" value="ECO:0007669"/>
    <property type="project" value="TreeGrafter"/>
</dbReference>
<feature type="transmembrane region" description="Helical" evidence="11">
    <location>
        <begin position="34"/>
        <end position="54"/>
    </location>
</feature>
<accession>A0A840IBC8</accession>
<protein>
    <submittedName>
        <fullName evidence="12">Neutral amino acid transport system permease protein</fullName>
    </submittedName>
</protein>
<evidence type="ECO:0000313" key="12">
    <source>
        <dbReference type="EMBL" id="MBB4661942.1"/>
    </source>
</evidence>
<dbReference type="CDD" id="cd06582">
    <property type="entry name" value="TM_PBP1_LivH_like"/>
    <property type="match status" value="1"/>
</dbReference>
<keyword evidence="2" id="KW-0813">Transport</keyword>
<dbReference type="GO" id="GO:1903806">
    <property type="term" value="P:L-isoleucine import across plasma membrane"/>
    <property type="evidence" value="ECO:0007669"/>
    <property type="project" value="TreeGrafter"/>
</dbReference>
<evidence type="ECO:0000256" key="9">
    <source>
        <dbReference type="ARBA" id="ARBA00037998"/>
    </source>
</evidence>
<proteinExistence type="inferred from homology"/>
<dbReference type="GO" id="GO:0015190">
    <property type="term" value="F:L-leucine transmembrane transporter activity"/>
    <property type="evidence" value="ECO:0007669"/>
    <property type="project" value="TreeGrafter"/>
</dbReference>
<feature type="transmembrane region" description="Helical" evidence="11">
    <location>
        <begin position="317"/>
        <end position="336"/>
    </location>
</feature>
<dbReference type="Pfam" id="PF02653">
    <property type="entry name" value="BPD_transp_2"/>
    <property type="match status" value="1"/>
</dbReference>
<comment type="subcellular location">
    <subcellularLocation>
        <location evidence="1">Cell membrane</location>
        <topology evidence="1">Multi-pass membrane protein</topology>
    </subcellularLocation>
</comment>
<dbReference type="EMBL" id="JACHNU010000001">
    <property type="protein sequence ID" value="MBB4661942.1"/>
    <property type="molecule type" value="Genomic_DNA"/>
</dbReference>
<dbReference type="PANTHER" id="PTHR11795:SF371">
    <property type="entry name" value="HIGH-AFFINITY BRANCHED-CHAIN AMINO ACID TRANSPORT SYSTEM PERMEASE PROTEIN LIVH"/>
    <property type="match status" value="1"/>
</dbReference>
<feature type="transmembrane region" description="Helical" evidence="11">
    <location>
        <begin position="272"/>
        <end position="305"/>
    </location>
</feature>
<dbReference type="InterPro" id="IPR001851">
    <property type="entry name" value="ABC_transp_permease"/>
</dbReference>
<dbReference type="GO" id="GO:0015188">
    <property type="term" value="F:L-isoleucine transmembrane transporter activity"/>
    <property type="evidence" value="ECO:0007669"/>
    <property type="project" value="TreeGrafter"/>
</dbReference>
<dbReference type="GO" id="GO:0005886">
    <property type="term" value="C:plasma membrane"/>
    <property type="evidence" value="ECO:0007669"/>
    <property type="project" value="UniProtKB-SubCell"/>
</dbReference>
<keyword evidence="3" id="KW-1003">Cell membrane</keyword>
<evidence type="ECO:0000256" key="2">
    <source>
        <dbReference type="ARBA" id="ARBA00022448"/>
    </source>
</evidence>
<dbReference type="GO" id="GO:0042941">
    <property type="term" value="P:D-alanine transmembrane transport"/>
    <property type="evidence" value="ECO:0007669"/>
    <property type="project" value="TreeGrafter"/>
</dbReference>
<sequence>MAGAADTAVEPAPRDEPRGAAPALAGLSGGRGPLLVTVAIVAAIALVLIVAYGIHDVAQRGVNGLVSGSYFALGAVGLTLVYGTLRLVNFAHGDLLTFGAYMAFLANVTWGVPIVLATLFAVVATAALGVLSERVMWRPMRGRGAGMLQLLLMTLGLAFVIRYGIQMIWGTFPRRLEVDVTDSISFLGLRIGRTELIVVIVGFVVLLAVGLMLRRTSLGRQMRALSDDMGLAEVTGIDTDRVVIATWIFAAGLAGLAGVLYTAAIGTMTPNLGFFLLLSLFAAVILGGIGNAFGALAGGLLLGLAQEWSTLVIDPRWKVAVGFGILILVLFVRPQGLFGRKERTL</sequence>
<evidence type="ECO:0000256" key="10">
    <source>
        <dbReference type="SAM" id="MobiDB-lite"/>
    </source>
</evidence>
<evidence type="ECO:0000256" key="7">
    <source>
        <dbReference type="ARBA" id="ARBA00022989"/>
    </source>
</evidence>
<dbReference type="GO" id="GO:0005304">
    <property type="term" value="F:L-valine transmembrane transporter activity"/>
    <property type="evidence" value="ECO:0007669"/>
    <property type="project" value="TreeGrafter"/>
</dbReference>
<keyword evidence="13" id="KW-1185">Reference proteome</keyword>
<reference evidence="12 13" key="1">
    <citation type="submission" date="2020-08" db="EMBL/GenBank/DDBJ databases">
        <title>Genomic Encyclopedia of Archaeal and Bacterial Type Strains, Phase II (KMG-II): from individual species to whole genera.</title>
        <authorList>
            <person name="Goeker M."/>
        </authorList>
    </citation>
    <scope>NUCLEOTIDE SEQUENCE [LARGE SCALE GENOMIC DNA]</scope>
    <source>
        <strain evidence="12 13">DSM 23288</strain>
    </source>
</reference>
<comment type="similarity">
    <text evidence="9">Belongs to the binding-protein-dependent transport system permease family. LivHM subfamily.</text>
</comment>
<evidence type="ECO:0000256" key="8">
    <source>
        <dbReference type="ARBA" id="ARBA00023136"/>
    </source>
</evidence>
<evidence type="ECO:0000313" key="13">
    <source>
        <dbReference type="Proteomes" id="UP000585272"/>
    </source>
</evidence>
<evidence type="ECO:0000256" key="11">
    <source>
        <dbReference type="SAM" id="Phobius"/>
    </source>
</evidence>
<feature type="transmembrane region" description="Helical" evidence="11">
    <location>
        <begin position="144"/>
        <end position="165"/>
    </location>
</feature>
<feature type="transmembrane region" description="Helical" evidence="11">
    <location>
        <begin position="196"/>
        <end position="213"/>
    </location>
</feature>
<keyword evidence="5 11" id="KW-0812">Transmembrane</keyword>
<gene>
    <name evidence="12" type="ORF">BDZ31_001515</name>
</gene>
<dbReference type="PANTHER" id="PTHR11795">
    <property type="entry name" value="BRANCHED-CHAIN AMINO ACID TRANSPORT SYSTEM PERMEASE PROTEIN LIVH"/>
    <property type="match status" value="1"/>
</dbReference>
<evidence type="ECO:0000256" key="5">
    <source>
        <dbReference type="ARBA" id="ARBA00022692"/>
    </source>
</evidence>
<keyword evidence="4" id="KW-0997">Cell inner membrane</keyword>
<organism evidence="12 13">
    <name type="scientific">Conexibacter arvalis</name>
    <dbReference type="NCBI Taxonomy" id="912552"/>
    <lineage>
        <taxon>Bacteria</taxon>
        <taxon>Bacillati</taxon>
        <taxon>Actinomycetota</taxon>
        <taxon>Thermoleophilia</taxon>
        <taxon>Solirubrobacterales</taxon>
        <taxon>Conexibacteraceae</taxon>
        <taxon>Conexibacter</taxon>
    </lineage>
</organism>
<feature type="transmembrane region" description="Helical" evidence="11">
    <location>
        <begin position="108"/>
        <end position="132"/>
    </location>
</feature>
<keyword evidence="7 11" id="KW-1133">Transmembrane helix</keyword>
<evidence type="ECO:0000256" key="4">
    <source>
        <dbReference type="ARBA" id="ARBA00022519"/>
    </source>
</evidence>
<dbReference type="Proteomes" id="UP000585272">
    <property type="component" value="Unassembled WGS sequence"/>
</dbReference>
<evidence type="ECO:0000256" key="3">
    <source>
        <dbReference type="ARBA" id="ARBA00022475"/>
    </source>
</evidence>
<dbReference type="InterPro" id="IPR052157">
    <property type="entry name" value="BCAA_transport_permease"/>
</dbReference>